<dbReference type="AlphaFoldDB" id="A0A1R4EG35"/>
<dbReference type="SUPFAM" id="SSF46689">
    <property type="entry name" value="Homeodomain-like"/>
    <property type="match status" value="1"/>
</dbReference>
<proteinExistence type="inferred from homology"/>
<evidence type="ECO:0000256" key="1">
    <source>
        <dbReference type="ARBA" id="ARBA00009964"/>
    </source>
</evidence>
<feature type="coiled-coil region" evidence="2">
    <location>
        <begin position="81"/>
        <end position="111"/>
    </location>
</feature>
<reference evidence="4" key="1">
    <citation type="submission" date="2017-02" db="EMBL/GenBank/DDBJ databases">
        <authorList>
            <person name="Mornico D."/>
        </authorList>
    </citation>
    <scope>NUCLEOTIDE SEQUENCE [LARGE SCALE GENOMIC DNA]</scope>
</reference>
<gene>
    <name evidence="3" type="ORF">A1019T_01331</name>
</gene>
<keyword evidence="2" id="KW-0175">Coiled coil</keyword>
<dbReference type="GO" id="GO:0003677">
    <property type="term" value="F:DNA binding"/>
    <property type="evidence" value="ECO:0007669"/>
    <property type="project" value="InterPro"/>
</dbReference>
<dbReference type="InterPro" id="IPR036388">
    <property type="entry name" value="WH-like_DNA-bd_sf"/>
</dbReference>
<evidence type="ECO:0000256" key="2">
    <source>
        <dbReference type="SAM" id="Coils"/>
    </source>
</evidence>
<evidence type="ECO:0000313" key="3">
    <source>
        <dbReference type="EMBL" id="SJM37359.1"/>
    </source>
</evidence>
<keyword evidence="4" id="KW-1185">Reference proteome</keyword>
<organism evidence="3 4">
    <name type="scientific">Psychrobacter pasteurii</name>
    <dbReference type="NCBI Taxonomy" id="1945520"/>
    <lineage>
        <taxon>Bacteria</taxon>
        <taxon>Pseudomonadati</taxon>
        <taxon>Pseudomonadota</taxon>
        <taxon>Gammaproteobacteria</taxon>
        <taxon>Moraxellales</taxon>
        <taxon>Moraxellaceae</taxon>
        <taxon>Psychrobacter</taxon>
    </lineage>
</organism>
<dbReference type="EMBL" id="FUGD01000083">
    <property type="protein sequence ID" value="SJM37359.1"/>
    <property type="molecule type" value="Genomic_DNA"/>
</dbReference>
<dbReference type="GO" id="GO:0004803">
    <property type="term" value="F:transposase activity"/>
    <property type="evidence" value="ECO:0007669"/>
    <property type="project" value="InterPro"/>
</dbReference>
<dbReference type="STRING" id="1945520.A1019T_01331"/>
<dbReference type="InterPro" id="IPR009057">
    <property type="entry name" value="Homeodomain-like_sf"/>
</dbReference>
<protein>
    <recommendedName>
        <fullName evidence="5">Transposase</fullName>
    </recommendedName>
</protein>
<name>A0A1R4EG35_9GAMM</name>
<accession>A0A1R4EG35</accession>
<evidence type="ECO:0000313" key="4">
    <source>
        <dbReference type="Proteomes" id="UP000188169"/>
    </source>
</evidence>
<evidence type="ECO:0008006" key="5">
    <source>
        <dbReference type="Google" id="ProtNLM"/>
    </source>
</evidence>
<dbReference type="Gene3D" id="1.10.10.10">
    <property type="entry name" value="Winged helix-like DNA-binding domain superfamily/Winged helix DNA-binding domain"/>
    <property type="match status" value="1"/>
</dbReference>
<dbReference type="Pfam" id="PF01527">
    <property type="entry name" value="HTH_Tnp_1"/>
    <property type="match status" value="1"/>
</dbReference>
<sequence>MNRPGIVGDSTLQENTTMKTRNYTPEMKERAVRMLIEAKDDYPSTWSAIKAIAPKIGCTPETLRSWHKNHVDKTIPANIQAQSQAERIKELERENRELKQANEIIKKAAAFFAQAELDRKPK</sequence>
<comment type="similarity">
    <text evidence="1">Belongs to the transposase 8 family.</text>
</comment>
<dbReference type="Proteomes" id="UP000188169">
    <property type="component" value="Unassembled WGS sequence"/>
</dbReference>
<dbReference type="InterPro" id="IPR002514">
    <property type="entry name" value="Transposase_8"/>
</dbReference>
<dbReference type="GO" id="GO:0006313">
    <property type="term" value="P:DNA transposition"/>
    <property type="evidence" value="ECO:0007669"/>
    <property type="project" value="InterPro"/>
</dbReference>